<name>A0A813IDH0_POLGL</name>
<organism evidence="3 4">
    <name type="scientific">Polarella glacialis</name>
    <name type="common">Dinoflagellate</name>
    <dbReference type="NCBI Taxonomy" id="89957"/>
    <lineage>
        <taxon>Eukaryota</taxon>
        <taxon>Sar</taxon>
        <taxon>Alveolata</taxon>
        <taxon>Dinophyceae</taxon>
        <taxon>Suessiales</taxon>
        <taxon>Suessiaceae</taxon>
        <taxon>Polarella</taxon>
    </lineage>
</organism>
<evidence type="ECO:0000256" key="1">
    <source>
        <dbReference type="SAM" id="Phobius"/>
    </source>
</evidence>
<comment type="caution">
    <text evidence="3">The sequence shown here is derived from an EMBL/GenBank/DDBJ whole genome shotgun (WGS) entry which is preliminary data.</text>
</comment>
<keyword evidence="5" id="KW-1185">Reference proteome</keyword>
<gene>
    <name evidence="2" type="ORF">PGLA1383_LOCUS10821</name>
    <name evidence="3" type="ORF">PGLA2088_LOCUS6483</name>
</gene>
<reference evidence="3" key="1">
    <citation type="submission" date="2021-02" db="EMBL/GenBank/DDBJ databases">
        <authorList>
            <person name="Dougan E. K."/>
            <person name="Rhodes N."/>
            <person name="Thang M."/>
            <person name="Chan C."/>
        </authorList>
    </citation>
    <scope>NUCLEOTIDE SEQUENCE</scope>
</reference>
<evidence type="ECO:0000313" key="4">
    <source>
        <dbReference type="Proteomes" id="UP000626109"/>
    </source>
</evidence>
<sequence>MVSSMIAAASTAEWPLDDDFVVEAAALIEGDGKDFIEQFINDTFGADMWASEKKMPISSSLAAEARPIRKDPAAEATPTKVWSPFADMSAKEKVMHTSALESARAEAVSTSTSSAGMQSPAARGRACGDQPCYYCLRPKWKRICLGPGGDRALANDEYMQAKKAKSKAMIADEPPSGSTALATMLVGALGIGVIVGACASSALELWLRNRVQEKKETASVCSTADAEVQTEKPWPPPLPELEHIPSIWIFVSGERFHLRRDCRGLRSADQRFCKTRCLICG</sequence>
<accession>A0A813IDH0</accession>
<evidence type="ECO:0000313" key="5">
    <source>
        <dbReference type="Proteomes" id="UP000654075"/>
    </source>
</evidence>
<dbReference type="Proteomes" id="UP000626109">
    <property type="component" value="Unassembled WGS sequence"/>
</dbReference>
<feature type="transmembrane region" description="Helical" evidence="1">
    <location>
        <begin position="184"/>
        <end position="207"/>
    </location>
</feature>
<dbReference type="Proteomes" id="UP000654075">
    <property type="component" value="Unassembled WGS sequence"/>
</dbReference>
<dbReference type="EMBL" id="CAJNNW010006481">
    <property type="protein sequence ID" value="CAE8648338.1"/>
    <property type="molecule type" value="Genomic_DNA"/>
</dbReference>
<evidence type="ECO:0000313" key="3">
    <source>
        <dbReference type="EMBL" id="CAE8648338.1"/>
    </source>
</evidence>
<evidence type="ECO:0000313" key="2">
    <source>
        <dbReference type="EMBL" id="CAE8592164.1"/>
    </source>
</evidence>
<keyword evidence="1" id="KW-1133">Transmembrane helix</keyword>
<dbReference type="EMBL" id="CAJNNV010005508">
    <property type="protein sequence ID" value="CAE8592164.1"/>
    <property type="molecule type" value="Genomic_DNA"/>
</dbReference>
<keyword evidence="1" id="KW-0472">Membrane</keyword>
<dbReference type="AlphaFoldDB" id="A0A813IDH0"/>
<protein>
    <submittedName>
        <fullName evidence="3">Uncharacterized protein</fullName>
    </submittedName>
</protein>
<keyword evidence="1" id="KW-0812">Transmembrane</keyword>
<proteinExistence type="predicted"/>